<name>A0A0B2UZZ2_TOXCA</name>
<proteinExistence type="predicted"/>
<sequence>MVQERTLRYQISNQITPPPGNGAPSIQLITTTITTKSRPCSIRSSRSTLATPATGFRRPPTQPPVHEERNCRTSLTHHNHLPMKRKHNRTAFYTANGHKFNLQNFLRALVVQPPSIRKQEMDKPSSQLAIARDDKRVQLLIVRDDA</sequence>
<accession>A0A0B2UZZ2</accession>
<gene>
    <name evidence="2" type="ORF">Tcan_15864</name>
</gene>
<dbReference type="AlphaFoldDB" id="A0A0B2UZZ2"/>
<feature type="region of interest" description="Disordered" evidence="1">
    <location>
        <begin position="43"/>
        <end position="71"/>
    </location>
</feature>
<organism evidence="2 3">
    <name type="scientific">Toxocara canis</name>
    <name type="common">Canine roundworm</name>
    <dbReference type="NCBI Taxonomy" id="6265"/>
    <lineage>
        <taxon>Eukaryota</taxon>
        <taxon>Metazoa</taxon>
        <taxon>Ecdysozoa</taxon>
        <taxon>Nematoda</taxon>
        <taxon>Chromadorea</taxon>
        <taxon>Rhabditida</taxon>
        <taxon>Spirurina</taxon>
        <taxon>Ascaridomorpha</taxon>
        <taxon>Ascaridoidea</taxon>
        <taxon>Toxocaridae</taxon>
        <taxon>Toxocara</taxon>
    </lineage>
</organism>
<comment type="caution">
    <text evidence="2">The sequence shown here is derived from an EMBL/GenBank/DDBJ whole genome shotgun (WGS) entry which is preliminary data.</text>
</comment>
<evidence type="ECO:0000313" key="3">
    <source>
        <dbReference type="Proteomes" id="UP000031036"/>
    </source>
</evidence>
<evidence type="ECO:0000256" key="1">
    <source>
        <dbReference type="SAM" id="MobiDB-lite"/>
    </source>
</evidence>
<evidence type="ECO:0000313" key="2">
    <source>
        <dbReference type="EMBL" id="KHN74400.1"/>
    </source>
</evidence>
<dbReference type="Proteomes" id="UP000031036">
    <property type="component" value="Unassembled WGS sequence"/>
</dbReference>
<dbReference type="EMBL" id="JPKZ01002916">
    <property type="protein sequence ID" value="KHN74400.1"/>
    <property type="molecule type" value="Genomic_DNA"/>
</dbReference>
<reference evidence="2 3" key="1">
    <citation type="submission" date="2014-11" db="EMBL/GenBank/DDBJ databases">
        <title>Genetic blueprint of the zoonotic pathogen Toxocara canis.</title>
        <authorList>
            <person name="Zhu X.-Q."/>
            <person name="Korhonen P.K."/>
            <person name="Cai H."/>
            <person name="Young N.D."/>
            <person name="Nejsum P."/>
            <person name="von Samson-Himmelstjerna G."/>
            <person name="Boag P.R."/>
            <person name="Tan P."/>
            <person name="Li Q."/>
            <person name="Min J."/>
            <person name="Yang Y."/>
            <person name="Wang X."/>
            <person name="Fang X."/>
            <person name="Hall R.S."/>
            <person name="Hofmann A."/>
            <person name="Sternberg P.W."/>
            <person name="Jex A.R."/>
            <person name="Gasser R.B."/>
        </authorList>
    </citation>
    <scope>NUCLEOTIDE SEQUENCE [LARGE SCALE GENOMIC DNA]</scope>
    <source>
        <strain evidence="2">PN_DK_2014</strain>
    </source>
</reference>
<keyword evidence="3" id="KW-1185">Reference proteome</keyword>
<protein>
    <submittedName>
        <fullName evidence="2">Uncharacterized protein</fullName>
    </submittedName>
</protein>